<evidence type="ECO:0000256" key="4">
    <source>
        <dbReference type="ARBA" id="ARBA00022475"/>
    </source>
</evidence>
<comment type="similarity">
    <text evidence="2 8">Belongs to the prokaryotic riboflavin transporter (P-RFT) (TC 2.A.87) family.</text>
</comment>
<comment type="subcellular location">
    <subcellularLocation>
        <location evidence="1">Cell membrane</location>
        <topology evidence="1">Multi-pass membrane protein</topology>
    </subcellularLocation>
</comment>
<dbReference type="PANTHER" id="PTHR38438">
    <property type="entry name" value="RIBOFLAVIN TRANSPORTER RIBU"/>
    <property type="match status" value="1"/>
</dbReference>
<dbReference type="Gene3D" id="1.10.1760.20">
    <property type="match status" value="1"/>
</dbReference>
<feature type="transmembrane region" description="Helical" evidence="9">
    <location>
        <begin position="150"/>
        <end position="177"/>
    </location>
</feature>
<dbReference type="Pfam" id="PF12822">
    <property type="entry name" value="ECF_trnsprt"/>
    <property type="match status" value="1"/>
</dbReference>
<dbReference type="GO" id="GO:0032217">
    <property type="term" value="F:riboflavin transmembrane transporter activity"/>
    <property type="evidence" value="ECO:0007669"/>
    <property type="project" value="UniProtKB-UniRule"/>
</dbReference>
<gene>
    <name evidence="10" type="ORF">SAMN05421503_1085</name>
</gene>
<dbReference type="InterPro" id="IPR025720">
    <property type="entry name" value="RibU"/>
</dbReference>
<proteinExistence type="inferred from homology"/>
<feature type="transmembrane region" description="Helical" evidence="9">
    <location>
        <begin position="43"/>
        <end position="60"/>
    </location>
</feature>
<dbReference type="PIRSF" id="PIRSF037778">
    <property type="entry name" value="UCP037778_transp_RibU"/>
    <property type="match status" value="1"/>
</dbReference>
<keyword evidence="4 8" id="KW-1003">Cell membrane</keyword>
<dbReference type="Proteomes" id="UP000219356">
    <property type="component" value="Unassembled WGS sequence"/>
</dbReference>
<protein>
    <recommendedName>
        <fullName evidence="8">Riboflavin transporter</fullName>
    </recommendedName>
</protein>
<evidence type="ECO:0000256" key="5">
    <source>
        <dbReference type="ARBA" id="ARBA00022692"/>
    </source>
</evidence>
<evidence type="ECO:0000313" key="11">
    <source>
        <dbReference type="Proteomes" id="UP000219356"/>
    </source>
</evidence>
<evidence type="ECO:0000256" key="6">
    <source>
        <dbReference type="ARBA" id="ARBA00022989"/>
    </source>
</evidence>
<keyword evidence="6 9" id="KW-1133">Transmembrane helix</keyword>
<reference evidence="11" key="1">
    <citation type="submission" date="2017-09" db="EMBL/GenBank/DDBJ databases">
        <authorList>
            <person name="Varghese N."/>
            <person name="Submissions S."/>
        </authorList>
    </citation>
    <scope>NUCLEOTIDE SEQUENCE [LARGE SCALE GENOMIC DNA]</scope>
    <source>
        <strain evidence="11">CGMCC 1.8913</strain>
    </source>
</reference>
<keyword evidence="7 8" id="KW-0472">Membrane</keyword>
<evidence type="ECO:0000256" key="3">
    <source>
        <dbReference type="ARBA" id="ARBA00022448"/>
    </source>
</evidence>
<evidence type="ECO:0000256" key="7">
    <source>
        <dbReference type="ARBA" id="ARBA00023136"/>
    </source>
</evidence>
<comment type="function">
    <text evidence="8">Probably a riboflavin-binding protein that interacts with the energy-coupling factor (ECF) ABC-transporter complex.</text>
</comment>
<organism evidence="10 11">
    <name type="scientific">Terribacillus aidingensis</name>
    <dbReference type="NCBI Taxonomy" id="586416"/>
    <lineage>
        <taxon>Bacteria</taxon>
        <taxon>Bacillati</taxon>
        <taxon>Bacillota</taxon>
        <taxon>Bacilli</taxon>
        <taxon>Bacillales</taxon>
        <taxon>Bacillaceae</taxon>
        <taxon>Terribacillus</taxon>
    </lineage>
</organism>
<evidence type="ECO:0000256" key="9">
    <source>
        <dbReference type="SAM" id="Phobius"/>
    </source>
</evidence>
<dbReference type="RefSeq" id="WP_097039933.1">
    <property type="nucleotide sequence ID" value="NZ_OBEK01000001.1"/>
</dbReference>
<dbReference type="STRING" id="586416.GZ22_17490"/>
<keyword evidence="3 8" id="KW-0813">Transport</keyword>
<name>A0A285N929_9BACI</name>
<dbReference type="GO" id="GO:0005886">
    <property type="term" value="C:plasma membrane"/>
    <property type="evidence" value="ECO:0007669"/>
    <property type="project" value="UniProtKB-SubCell"/>
</dbReference>
<dbReference type="AlphaFoldDB" id="A0A285N929"/>
<feature type="transmembrane region" description="Helical" evidence="9">
    <location>
        <begin position="12"/>
        <end position="36"/>
    </location>
</feature>
<dbReference type="OrthoDB" id="9809216at2"/>
<dbReference type="InterPro" id="IPR024529">
    <property type="entry name" value="ECF_trnsprt_substrate-spec"/>
</dbReference>
<evidence type="ECO:0000256" key="2">
    <source>
        <dbReference type="ARBA" id="ARBA00005540"/>
    </source>
</evidence>
<evidence type="ECO:0000313" key="10">
    <source>
        <dbReference type="EMBL" id="SNZ05965.1"/>
    </source>
</evidence>
<sequence length="194" mass="20876">MRSSNLTKTITIALMGAISMVLMLLNFPLPLLPAYLKIDFSEVPVLLAALLFSPIAGVAVEAIKNLLYLIFTGAGDPVGVVANFLAGMMFVLPVAYFYHKFKASKRTLVSGLATGTVVMAIGMGLLNYFVILPLYIMFAGYPSMGPEAKWLAVTAGIVPFNLIKGIIIAIVFVPLFAKLKPWFAKRKRSGSTAA</sequence>
<dbReference type="EMBL" id="OBEK01000001">
    <property type="protein sequence ID" value="SNZ05965.1"/>
    <property type="molecule type" value="Genomic_DNA"/>
</dbReference>
<feature type="transmembrane region" description="Helical" evidence="9">
    <location>
        <begin position="80"/>
        <end position="99"/>
    </location>
</feature>
<dbReference type="PANTHER" id="PTHR38438:SF1">
    <property type="entry name" value="RIBOFLAVIN TRANSPORTER RIBU"/>
    <property type="match status" value="1"/>
</dbReference>
<evidence type="ECO:0000256" key="1">
    <source>
        <dbReference type="ARBA" id="ARBA00004651"/>
    </source>
</evidence>
<feature type="transmembrane region" description="Helical" evidence="9">
    <location>
        <begin position="111"/>
        <end position="138"/>
    </location>
</feature>
<evidence type="ECO:0000256" key="8">
    <source>
        <dbReference type="PIRNR" id="PIRNR037778"/>
    </source>
</evidence>
<accession>A0A285N929</accession>
<keyword evidence="11" id="KW-1185">Reference proteome</keyword>
<keyword evidence="5 9" id="KW-0812">Transmembrane</keyword>